<organism evidence="1 2">
    <name type="scientific">Streblomastix strix</name>
    <dbReference type="NCBI Taxonomy" id="222440"/>
    <lineage>
        <taxon>Eukaryota</taxon>
        <taxon>Metamonada</taxon>
        <taxon>Preaxostyla</taxon>
        <taxon>Oxymonadida</taxon>
        <taxon>Streblomastigidae</taxon>
        <taxon>Streblomastix</taxon>
    </lineage>
</organism>
<name>A0A5J4U9L3_9EUKA</name>
<evidence type="ECO:0000313" key="2">
    <source>
        <dbReference type="Proteomes" id="UP000324800"/>
    </source>
</evidence>
<sequence>MNNIVQGAALDAIPFIIRKVTELSNQSSQSVAKLVADKQLALVPQVCEQLSEYLTLGANAFDILRLRVHDMRSQMYSMHKSMHHLKVYNYAYDTRIIFSIYRNMKMRSHNSPLCSNEDLDDRRQGAIEGMTACLRLLKEDDIVKKVGNTTVQITQENLRQSMKESSEIVNTLIKISIIKKNQSKVEIKTNLNDSNDE</sequence>
<evidence type="ECO:0000313" key="1">
    <source>
        <dbReference type="EMBL" id="KAA6366914.1"/>
    </source>
</evidence>
<accession>A0A5J4U9L3</accession>
<dbReference type="Proteomes" id="UP000324800">
    <property type="component" value="Unassembled WGS sequence"/>
</dbReference>
<protein>
    <submittedName>
        <fullName evidence="1">Uncharacterized protein</fullName>
    </submittedName>
</protein>
<gene>
    <name evidence="1" type="ORF">EZS28_037559</name>
</gene>
<proteinExistence type="predicted"/>
<comment type="caution">
    <text evidence="1">The sequence shown here is derived from an EMBL/GenBank/DDBJ whole genome shotgun (WGS) entry which is preliminary data.</text>
</comment>
<reference evidence="1 2" key="1">
    <citation type="submission" date="2019-03" db="EMBL/GenBank/DDBJ databases">
        <title>Single cell metagenomics reveals metabolic interactions within the superorganism composed of flagellate Streblomastix strix and complex community of Bacteroidetes bacteria on its surface.</title>
        <authorList>
            <person name="Treitli S.C."/>
            <person name="Kolisko M."/>
            <person name="Husnik F."/>
            <person name="Keeling P."/>
            <person name="Hampl V."/>
        </authorList>
    </citation>
    <scope>NUCLEOTIDE SEQUENCE [LARGE SCALE GENOMIC DNA]</scope>
    <source>
        <strain evidence="1">ST1C</strain>
    </source>
</reference>
<dbReference type="AlphaFoldDB" id="A0A5J4U9L3"/>
<dbReference type="EMBL" id="SNRW01018878">
    <property type="protein sequence ID" value="KAA6366914.1"/>
    <property type="molecule type" value="Genomic_DNA"/>
</dbReference>